<dbReference type="HOGENOM" id="CLU_045029_0_0_1"/>
<evidence type="ECO:0000313" key="3">
    <source>
        <dbReference type="Proteomes" id="UP000005666"/>
    </source>
</evidence>
<sequence length="494" mass="57588">MTLADSIETNVIGPRDQFKEWTLKDWITVGCRIIIIFKYIVLQTILLGFRQCLIWLTEGRVYERGIRINNSIWRSIPILGSSCITLLPSLLGKLRSKLIPFLNNLIIMLQLLYQYHVVDMTFKNNNNVRIFITGQSDTLQLEENNQQMTSLLVANHRSLVDYFLINYLLQENSTNKLTKYDIFKNFRNIERLEYHKTNFICWGSISNFPFVKFFINIFYHDENVGISPIVLKENILQNGNQTFVIFPEVNIMSTELALVQRKINQEYSYTTKFYNVLYPRFKTFVNIIDVFANLKNVKRQKCTNIFENGKNKLNEKLVNIIGNVSKSHLRNNCTRNNNPQSVSTQGLNLGIDFLLKNKFISENSNDQSLNLRGVSNDEKKMKTIILNDNLYNITIVYYKLNYTEKGHDHMNGSLKLHKGYQLDQINPSLLQMLRPGRDNSSKENPPIIVIVHISKHDINTILSSKETSLEKWLENLWKEKDILIDSIENGINLN</sequence>
<dbReference type="KEGG" id="tpf:TPHA_0I00750"/>
<dbReference type="PANTHER" id="PTHR10983:SF70">
    <property type="entry name" value="PROTEIN MUM3"/>
    <property type="match status" value="1"/>
</dbReference>
<dbReference type="PANTHER" id="PTHR10983">
    <property type="entry name" value="1-ACYLGLYCEROL-3-PHOSPHATE ACYLTRANSFERASE-RELATED"/>
    <property type="match status" value="1"/>
</dbReference>
<dbReference type="STRING" id="1071381.G8BXF3"/>
<dbReference type="eggNOG" id="ENOG502QWMQ">
    <property type="taxonomic scope" value="Eukaryota"/>
</dbReference>
<accession>G8BXF3</accession>
<dbReference type="GO" id="GO:0005783">
    <property type="term" value="C:endoplasmic reticulum"/>
    <property type="evidence" value="ECO:0007669"/>
    <property type="project" value="TreeGrafter"/>
</dbReference>
<dbReference type="SUPFAM" id="SSF69593">
    <property type="entry name" value="Glycerol-3-phosphate (1)-acyltransferase"/>
    <property type="match status" value="1"/>
</dbReference>
<dbReference type="AlphaFoldDB" id="G8BXF3"/>
<dbReference type="EMBL" id="HE612864">
    <property type="protein sequence ID" value="CCE64581.1"/>
    <property type="molecule type" value="Genomic_DNA"/>
</dbReference>
<evidence type="ECO:0000313" key="2">
    <source>
        <dbReference type="EMBL" id="CCE64581.1"/>
    </source>
</evidence>
<feature type="transmembrane region" description="Helical" evidence="1">
    <location>
        <begin position="71"/>
        <end position="92"/>
    </location>
</feature>
<evidence type="ECO:0000256" key="1">
    <source>
        <dbReference type="SAM" id="Phobius"/>
    </source>
</evidence>
<keyword evidence="1" id="KW-1133">Transmembrane helix</keyword>
<dbReference type="GO" id="GO:0016746">
    <property type="term" value="F:acyltransferase activity"/>
    <property type="evidence" value="ECO:0007669"/>
    <property type="project" value="TreeGrafter"/>
</dbReference>
<dbReference type="GO" id="GO:0030476">
    <property type="term" value="P:ascospore wall assembly"/>
    <property type="evidence" value="ECO:0007669"/>
    <property type="project" value="EnsemblFungi"/>
</dbReference>
<gene>
    <name evidence="2" type="primary">TPHA0I00750</name>
    <name evidence="2" type="ordered locus">TPHA_0I00750</name>
</gene>
<keyword evidence="1" id="KW-0472">Membrane</keyword>
<organism evidence="2 3">
    <name type="scientific">Tetrapisispora phaffii (strain ATCC 24235 / CBS 4417 / NBRC 1672 / NRRL Y-8282 / UCD 70-5)</name>
    <name type="common">Yeast</name>
    <name type="synonym">Fabospora phaffii</name>
    <dbReference type="NCBI Taxonomy" id="1071381"/>
    <lineage>
        <taxon>Eukaryota</taxon>
        <taxon>Fungi</taxon>
        <taxon>Dikarya</taxon>
        <taxon>Ascomycota</taxon>
        <taxon>Saccharomycotina</taxon>
        <taxon>Saccharomycetes</taxon>
        <taxon>Saccharomycetales</taxon>
        <taxon>Saccharomycetaceae</taxon>
        <taxon>Tetrapisispora</taxon>
    </lineage>
</organism>
<dbReference type="OMA" id="WLENRWI"/>
<dbReference type="OrthoDB" id="189226at2759"/>
<proteinExistence type="predicted"/>
<dbReference type="Proteomes" id="UP000005666">
    <property type="component" value="Chromosome 9"/>
</dbReference>
<dbReference type="GO" id="GO:0036149">
    <property type="term" value="P:phosphatidylinositol acyl-chain remodeling"/>
    <property type="evidence" value="ECO:0007669"/>
    <property type="project" value="TreeGrafter"/>
</dbReference>
<dbReference type="GeneID" id="11534521"/>
<reference evidence="2 3" key="1">
    <citation type="journal article" date="2011" name="Proc. Natl. Acad. Sci. U.S.A.">
        <title>Evolutionary erosion of yeast sex chromosomes by mating-type switching accidents.</title>
        <authorList>
            <person name="Gordon J.L."/>
            <person name="Armisen D."/>
            <person name="Proux-Wera E."/>
            <person name="Oheigeartaigh S.S."/>
            <person name="Byrne K.P."/>
            <person name="Wolfe K.H."/>
        </authorList>
    </citation>
    <scope>NUCLEOTIDE SEQUENCE [LARGE SCALE GENOMIC DNA]</scope>
    <source>
        <strain evidence="3">ATCC 24235 / CBS 4417 / NBRC 1672 / NRRL Y-8282 / UCD 70-5</strain>
    </source>
</reference>
<keyword evidence="3" id="KW-1185">Reference proteome</keyword>
<feature type="transmembrane region" description="Helical" evidence="1">
    <location>
        <begin position="26"/>
        <end position="50"/>
    </location>
</feature>
<keyword evidence="1" id="KW-0812">Transmembrane</keyword>
<protein>
    <submittedName>
        <fullName evidence="2">Uncharacterized protein</fullName>
    </submittedName>
</protein>
<dbReference type="RefSeq" id="XP_003687015.1">
    <property type="nucleotide sequence ID" value="XM_003686967.1"/>
</dbReference>
<name>G8BXF3_TETPH</name>